<comment type="cofactor">
    <cofactor evidence="1 6">
        <name>FAD</name>
        <dbReference type="ChEBI" id="CHEBI:57692"/>
    </cofactor>
</comment>
<dbReference type="FunFam" id="1.20.140.10:FF:000001">
    <property type="entry name" value="Acyl-CoA dehydrogenase"/>
    <property type="match status" value="1"/>
</dbReference>
<dbReference type="Gene3D" id="1.10.540.10">
    <property type="entry name" value="Acyl-CoA dehydrogenase/oxidase, N-terminal domain"/>
    <property type="match status" value="1"/>
</dbReference>
<evidence type="ECO:0000259" key="8">
    <source>
        <dbReference type="Pfam" id="PF02770"/>
    </source>
</evidence>
<comment type="similarity">
    <text evidence="2 6">Belongs to the acyl-CoA dehydrogenase family.</text>
</comment>
<evidence type="ECO:0000256" key="2">
    <source>
        <dbReference type="ARBA" id="ARBA00009347"/>
    </source>
</evidence>
<feature type="domain" description="Acyl-CoA dehydrogenase/oxidase N-terminal" evidence="9">
    <location>
        <begin position="13"/>
        <end position="123"/>
    </location>
</feature>
<evidence type="ECO:0000313" key="11">
    <source>
        <dbReference type="Proteomes" id="UP000027725"/>
    </source>
</evidence>
<dbReference type="Pfam" id="PF02770">
    <property type="entry name" value="Acyl-CoA_dh_M"/>
    <property type="match status" value="1"/>
</dbReference>
<dbReference type="GO" id="GO:0050660">
    <property type="term" value="F:flavin adenine dinucleotide binding"/>
    <property type="evidence" value="ECO:0007669"/>
    <property type="project" value="InterPro"/>
</dbReference>
<dbReference type="InterPro" id="IPR009100">
    <property type="entry name" value="AcylCoA_DH/oxidase_NM_dom_sf"/>
</dbReference>
<dbReference type="Gene3D" id="2.40.110.10">
    <property type="entry name" value="Butyryl-CoA Dehydrogenase, subunit A, domain 2"/>
    <property type="match status" value="1"/>
</dbReference>
<dbReference type="PROSITE" id="PS00073">
    <property type="entry name" value="ACYL_COA_DH_2"/>
    <property type="match status" value="1"/>
</dbReference>
<evidence type="ECO:0000256" key="6">
    <source>
        <dbReference type="RuleBase" id="RU362125"/>
    </source>
</evidence>
<dbReference type="OrthoDB" id="9775090at2"/>
<dbReference type="InterPro" id="IPR006091">
    <property type="entry name" value="Acyl-CoA_Oxase/DH_mid-dom"/>
</dbReference>
<dbReference type="InterPro" id="IPR009075">
    <property type="entry name" value="AcylCo_DH/oxidase_C"/>
</dbReference>
<dbReference type="SUPFAM" id="SSF56645">
    <property type="entry name" value="Acyl-CoA dehydrogenase NM domain-like"/>
    <property type="match status" value="1"/>
</dbReference>
<dbReference type="InterPro" id="IPR037069">
    <property type="entry name" value="AcylCoA_DH/ox_N_sf"/>
</dbReference>
<keyword evidence="4 6" id="KW-0274">FAD</keyword>
<evidence type="ECO:0000259" key="7">
    <source>
        <dbReference type="Pfam" id="PF00441"/>
    </source>
</evidence>
<dbReference type="GO" id="GO:0006552">
    <property type="term" value="P:L-leucine catabolic process"/>
    <property type="evidence" value="ECO:0007669"/>
    <property type="project" value="TreeGrafter"/>
</dbReference>
<evidence type="ECO:0000256" key="4">
    <source>
        <dbReference type="ARBA" id="ARBA00022827"/>
    </source>
</evidence>
<dbReference type="InterPro" id="IPR013786">
    <property type="entry name" value="AcylCoA_DH/ox_N"/>
</dbReference>
<dbReference type="FunFam" id="2.40.110.10:FF:000004">
    <property type="entry name" value="Isovaleryl-CoA dehydrogenase, mitochondrial"/>
    <property type="match status" value="1"/>
</dbReference>
<dbReference type="STRING" id="1185766.SAMN05216224_103209"/>
<dbReference type="GO" id="GO:0003995">
    <property type="term" value="F:acyl-CoA dehydrogenase activity"/>
    <property type="evidence" value="ECO:0007669"/>
    <property type="project" value="InterPro"/>
</dbReference>
<name>A0A074THB5_9RHOB</name>
<proteinExistence type="inferred from homology"/>
<dbReference type="eggNOG" id="COG1960">
    <property type="taxonomic scope" value="Bacteria"/>
</dbReference>
<evidence type="ECO:0000256" key="5">
    <source>
        <dbReference type="ARBA" id="ARBA00023002"/>
    </source>
</evidence>
<dbReference type="PANTHER" id="PTHR43884">
    <property type="entry name" value="ACYL-COA DEHYDROGENASE"/>
    <property type="match status" value="1"/>
</dbReference>
<dbReference type="Pfam" id="PF02771">
    <property type="entry name" value="Acyl-CoA_dh_N"/>
    <property type="match status" value="1"/>
</dbReference>
<accession>A0A074THB5</accession>
<evidence type="ECO:0000259" key="9">
    <source>
        <dbReference type="Pfam" id="PF02771"/>
    </source>
</evidence>
<dbReference type="InterPro" id="IPR006089">
    <property type="entry name" value="Acyl-CoA_DH_CS"/>
</dbReference>
<dbReference type="AlphaFoldDB" id="A0A074THB5"/>
<dbReference type="PROSITE" id="PS00072">
    <property type="entry name" value="ACYL_COA_DH_1"/>
    <property type="match status" value="1"/>
</dbReference>
<evidence type="ECO:0000256" key="1">
    <source>
        <dbReference type="ARBA" id="ARBA00001974"/>
    </source>
</evidence>
<dbReference type="InterPro" id="IPR046373">
    <property type="entry name" value="Acyl-CoA_Oxase/DH_mid-dom_sf"/>
</dbReference>
<sequence>MFAHSMEFDLGEDIASLREMVRRWATERVAPIAASTDLDNSFPNALWPEMGELGLLGITVPEAYGGADMGYLAHVVATEEIARASASIALSYGAHSNLCVNQLKLNGSEAQKRKYLPGLVSGQQIGALAMSETGAGSDVVGMKLRAEKRDGHYRLNGHKYWITNGPDADTLIVYAKTDPEAGSRGITAFIVEKGMAGFSTSPHFDKLGMRGSNTAQLFFDDCDIPFENVLGEEGRGTRVLMSGLDYERVVLSGIGTGIMMACLDEVVPYAREREQFGRPIGNFQLMQAKIADMYVAMNTARAYVYEVARACDRGGVTRQDAAAAVLYASEQAMVQAHQAVQALGGAGFLNDSKVSRLFRDAKLMEIGAGTSEIRRMLIGREVLSAS</sequence>
<evidence type="ECO:0000313" key="10">
    <source>
        <dbReference type="EMBL" id="KEP71059.1"/>
    </source>
</evidence>
<dbReference type="SUPFAM" id="SSF47203">
    <property type="entry name" value="Acyl-CoA dehydrogenase C-terminal domain-like"/>
    <property type="match status" value="1"/>
</dbReference>
<dbReference type="RefSeq" id="WP_038062493.1">
    <property type="nucleotide sequence ID" value="NZ_FOVB01000003.1"/>
</dbReference>
<feature type="domain" description="Acyl-CoA oxidase/dehydrogenase middle" evidence="8">
    <location>
        <begin position="127"/>
        <end position="222"/>
    </location>
</feature>
<comment type="caution">
    <text evidence="10">The sequence shown here is derived from an EMBL/GenBank/DDBJ whole genome shotgun (WGS) entry which is preliminary data.</text>
</comment>
<dbReference type="EMBL" id="JHEH01000003">
    <property type="protein sequence ID" value="KEP71059.1"/>
    <property type="molecule type" value="Genomic_DNA"/>
</dbReference>
<feature type="domain" description="Acyl-CoA dehydrogenase/oxidase C-terminal" evidence="7">
    <location>
        <begin position="234"/>
        <end position="382"/>
    </location>
</feature>
<dbReference type="PIRSF" id="PIRSF016578">
    <property type="entry name" value="HsaA"/>
    <property type="match status" value="1"/>
</dbReference>
<dbReference type="Gene3D" id="1.20.140.10">
    <property type="entry name" value="Butyryl-CoA Dehydrogenase, subunit A, domain 3"/>
    <property type="match status" value="1"/>
</dbReference>
<evidence type="ECO:0000256" key="3">
    <source>
        <dbReference type="ARBA" id="ARBA00022630"/>
    </source>
</evidence>
<reference evidence="10 11" key="1">
    <citation type="submission" date="2014-03" db="EMBL/GenBank/DDBJ databases">
        <title>The draft genome sequence of Thioclava dalianensis DLFJ1-1.</title>
        <authorList>
            <person name="Lai Q."/>
            <person name="Shao Z."/>
        </authorList>
    </citation>
    <scope>NUCLEOTIDE SEQUENCE [LARGE SCALE GENOMIC DNA]</scope>
    <source>
        <strain evidence="10 11">DLFJ1-1</strain>
    </source>
</reference>
<dbReference type="InterPro" id="IPR036250">
    <property type="entry name" value="AcylCo_DH-like_C"/>
</dbReference>
<dbReference type="PANTHER" id="PTHR43884:SF12">
    <property type="entry name" value="ISOVALERYL-COA DEHYDROGENASE, MITOCHONDRIAL-RELATED"/>
    <property type="match status" value="1"/>
</dbReference>
<dbReference type="Pfam" id="PF00441">
    <property type="entry name" value="Acyl-CoA_dh_1"/>
    <property type="match status" value="1"/>
</dbReference>
<gene>
    <name evidence="10" type="ORF">DL1_10425</name>
</gene>
<keyword evidence="3 6" id="KW-0285">Flavoprotein</keyword>
<dbReference type="Proteomes" id="UP000027725">
    <property type="component" value="Unassembled WGS sequence"/>
</dbReference>
<keyword evidence="5 6" id="KW-0560">Oxidoreductase</keyword>
<organism evidence="10 11">
    <name type="scientific">Thioclava dalianensis</name>
    <dbReference type="NCBI Taxonomy" id="1185766"/>
    <lineage>
        <taxon>Bacteria</taxon>
        <taxon>Pseudomonadati</taxon>
        <taxon>Pseudomonadota</taxon>
        <taxon>Alphaproteobacteria</taxon>
        <taxon>Rhodobacterales</taxon>
        <taxon>Paracoccaceae</taxon>
        <taxon>Thioclava</taxon>
    </lineage>
</organism>
<keyword evidence="11" id="KW-1185">Reference proteome</keyword>
<dbReference type="FunFam" id="1.10.540.10:FF:000007">
    <property type="entry name" value="Isovaleryl-CoA dehydrogenase, mitochondrial"/>
    <property type="match status" value="1"/>
</dbReference>
<protein>
    <submittedName>
        <fullName evidence="10">Isovaleryl-CoA dehydrogenase</fullName>
    </submittedName>
</protein>